<dbReference type="SUPFAM" id="SSF47741">
    <property type="entry name" value="CO dehydrogenase ISP C-domain like"/>
    <property type="match status" value="1"/>
</dbReference>
<dbReference type="InterPro" id="IPR006058">
    <property type="entry name" value="2Fe2S_fd_BS"/>
</dbReference>
<dbReference type="SUPFAM" id="SSF54665">
    <property type="entry name" value="CO dehydrogenase molybdoprotein N-domain-like"/>
    <property type="match status" value="1"/>
</dbReference>
<dbReference type="PROSITE" id="PS51085">
    <property type="entry name" value="2FE2S_FER_2"/>
    <property type="match status" value="1"/>
</dbReference>
<dbReference type="Gene3D" id="3.90.1170.50">
    <property type="entry name" value="Aldehyde oxidase/xanthine dehydrogenase, a/b hammerhead"/>
    <property type="match status" value="1"/>
</dbReference>
<dbReference type="Gene3D" id="3.30.365.10">
    <property type="entry name" value="Aldehyde oxidase/xanthine dehydrogenase, molybdopterin binding domain"/>
    <property type="match status" value="4"/>
</dbReference>
<dbReference type="GO" id="GO:0005506">
    <property type="term" value="F:iron ion binding"/>
    <property type="evidence" value="ECO:0007669"/>
    <property type="project" value="InterPro"/>
</dbReference>
<accession>A0A2U2DRE7</accession>
<evidence type="ECO:0000313" key="6">
    <source>
        <dbReference type="EMBL" id="PWE55893.1"/>
    </source>
</evidence>
<evidence type="ECO:0000313" key="7">
    <source>
        <dbReference type="Proteomes" id="UP000245252"/>
    </source>
</evidence>
<keyword evidence="3" id="KW-0560">Oxidoreductase</keyword>
<keyword evidence="2" id="KW-0479">Metal-binding</keyword>
<evidence type="ECO:0000256" key="1">
    <source>
        <dbReference type="ARBA" id="ARBA00006849"/>
    </source>
</evidence>
<protein>
    <submittedName>
        <fullName evidence="6">Aldehyde oxidase</fullName>
    </submittedName>
</protein>
<dbReference type="InterPro" id="IPR016208">
    <property type="entry name" value="Ald_Oxase/xanthine_DH-like"/>
</dbReference>
<evidence type="ECO:0000259" key="5">
    <source>
        <dbReference type="PROSITE" id="PS51085"/>
    </source>
</evidence>
<dbReference type="Gene3D" id="1.10.150.120">
    <property type="entry name" value="[2Fe-2S]-binding domain"/>
    <property type="match status" value="1"/>
</dbReference>
<dbReference type="SUPFAM" id="SSF56003">
    <property type="entry name" value="Molybdenum cofactor-binding domain"/>
    <property type="match status" value="1"/>
</dbReference>
<dbReference type="SUPFAM" id="SSF54292">
    <property type="entry name" value="2Fe-2S ferredoxin-like"/>
    <property type="match status" value="1"/>
</dbReference>
<dbReference type="OrthoDB" id="9763985at2"/>
<proteinExistence type="inferred from homology"/>
<dbReference type="Pfam" id="PF20256">
    <property type="entry name" value="MoCoBD_2"/>
    <property type="match status" value="1"/>
</dbReference>
<dbReference type="PANTHER" id="PTHR11908">
    <property type="entry name" value="XANTHINE DEHYDROGENASE"/>
    <property type="match status" value="1"/>
</dbReference>
<dbReference type="InterPro" id="IPR001041">
    <property type="entry name" value="2Fe-2S_ferredoxin-type"/>
</dbReference>
<dbReference type="Proteomes" id="UP000245252">
    <property type="component" value="Unassembled WGS sequence"/>
</dbReference>
<dbReference type="InterPro" id="IPR046867">
    <property type="entry name" value="AldOxase/xan_DH_MoCoBD2"/>
</dbReference>
<dbReference type="InterPro" id="IPR036856">
    <property type="entry name" value="Ald_Oxase/Xan_DH_a/b_sf"/>
</dbReference>
<dbReference type="EMBL" id="QFBC01000005">
    <property type="protein sequence ID" value="PWE55893.1"/>
    <property type="molecule type" value="Genomic_DNA"/>
</dbReference>
<dbReference type="SMART" id="SM01008">
    <property type="entry name" value="Ald_Xan_dh_C"/>
    <property type="match status" value="1"/>
</dbReference>
<keyword evidence="7" id="KW-1185">Reference proteome</keyword>
<evidence type="ECO:0000256" key="4">
    <source>
        <dbReference type="ARBA" id="ARBA00023004"/>
    </source>
</evidence>
<dbReference type="InterPro" id="IPR002888">
    <property type="entry name" value="2Fe-2S-bd"/>
</dbReference>
<reference evidence="6 7" key="1">
    <citation type="submission" date="2018-05" db="EMBL/GenBank/DDBJ databases">
        <title>The draft genome of strain NS-104.</title>
        <authorList>
            <person name="Hang P."/>
            <person name="Jiang J."/>
        </authorList>
    </citation>
    <scope>NUCLEOTIDE SEQUENCE [LARGE SCALE GENOMIC DNA]</scope>
    <source>
        <strain evidence="6 7">NS-104</strain>
    </source>
</reference>
<dbReference type="InterPro" id="IPR012675">
    <property type="entry name" value="Beta-grasp_dom_sf"/>
</dbReference>
<dbReference type="Pfam" id="PF01799">
    <property type="entry name" value="Fer2_2"/>
    <property type="match status" value="1"/>
</dbReference>
<dbReference type="Gene3D" id="3.10.20.30">
    <property type="match status" value="1"/>
</dbReference>
<sequence>MPIALELNGKAVQTHVQPARRLSEVLREELGCRDVKVGCNAGDCGACSVLIDGAPVCSCTTAAAQVAGRSVETLRGLVETDAMAADLKAAFEKHGAAQCGICTPGVMVTAAALLRSGEALTETVVQDALGGVLCRCTGYRKIIDAIMDAGGVLAVPETAGPAADVDAIVGAPIPRLDGLPKITGTEVFGDDAAPADALVVRVVRSPYPYAAFSFGDLDAYRRRHPGIHLILTAKDIPGKNCFGVIPPFADQPVFAEGIARFRGEAIAAVAGDADTVNTLDFGLFPILWEERPPAMTVSDALSPEAAQLHEGRAGNIMCRGLVKKGDVEDGFASADIIVEGSYSTGFIEHAYIEPEAGYALRVGDRLEIYGCTQAPFMDRDSMAEIMGLAPDMVRVVPTACGGGFGSKLDISMQPYMGLAAWILKRPVRITYSRIESMQSTTKRHPSAIDLKIGATRDGRITAFHFRGDFNTGAYASWGPTVANRVPVHASGPYLIDNYLAQSRAIHTHCPPSGAFRGFGVPQSAVAQEQLFDELALQLGIDRLTLRRLNALRNGQPTVTGQVFETGVGIADCLEAVQPAWDKALEDAARLNAEAEANGSPLRRGVGVSSGWYGCGNTSLPNPSTIKAGVRPDGTVVLHQGAVDIGQGANTVITQIFAEALGVPLTSVKLLGADTDITPDAGKTSASRQTYVSGNAARLCGEALRAKILRLGNVSEQARIRIENGEIHLIDGSERRTVAIAEAMPANAEGYVLVAEASYDPPTSPLDKNGQGNPYAVFGYAVHVVELDVDLALGTVKLKKFTAAHDVGKAINPMLVEGQVQGGIAQGVGLALMEEFIPGRTENLHDYLIPTFGDIPPIETIIVETGDAHGPYGAKGLGEHVLIPTAPAILNAIRHASGAKIHHLPATPAKVRAAIRAAQQK</sequence>
<dbReference type="Pfam" id="PF02738">
    <property type="entry name" value="MoCoBD_1"/>
    <property type="match status" value="1"/>
</dbReference>
<comment type="caution">
    <text evidence="6">The sequence shown here is derived from an EMBL/GenBank/DDBJ whole genome shotgun (WGS) entry which is preliminary data.</text>
</comment>
<gene>
    <name evidence="6" type="ORF">DEM27_13860</name>
</gene>
<dbReference type="InterPro" id="IPR037165">
    <property type="entry name" value="AldOxase/xan_DH_Mopterin-bd_sf"/>
</dbReference>
<dbReference type="GO" id="GO:0016491">
    <property type="term" value="F:oxidoreductase activity"/>
    <property type="evidence" value="ECO:0007669"/>
    <property type="project" value="UniProtKB-KW"/>
</dbReference>
<dbReference type="AlphaFoldDB" id="A0A2U2DRE7"/>
<dbReference type="InterPro" id="IPR036010">
    <property type="entry name" value="2Fe-2S_ferredoxin-like_sf"/>
</dbReference>
<name>A0A2U2DRE7_9HYPH</name>
<organism evidence="6 7">
    <name type="scientific">Metarhizobium album</name>
    <dbReference type="NCBI Taxonomy" id="2182425"/>
    <lineage>
        <taxon>Bacteria</taxon>
        <taxon>Pseudomonadati</taxon>
        <taxon>Pseudomonadota</taxon>
        <taxon>Alphaproteobacteria</taxon>
        <taxon>Hyphomicrobiales</taxon>
        <taxon>Rhizobiaceae</taxon>
        <taxon>Metarhizobium</taxon>
    </lineage>
</organism>
<dbReference type="PANTHER" id="PTHR11908:SF157">
    <property type="entry name" value="XANTHINE DEHYDROGENASE SUBUNIT D-RELATED"/>
    <property type="match status" value="1"/>
</dbReference>
<dbReference type="GO" id="GO:0051537">
    <property type="term" value="F:2 iron, 2 sulfur cluster binding"/>
    <property type="evidence" value="ECO:0007669"/>
    <property type="project" value="InterPro"/>
</dbReference>
<dbReference type="InterPro" id="IPR000674">
    <property type="entry name" value="Ald_Oxase/Xan_DH_a/b"/>
</dbReference>
<dbReference type="PROSITE" id="PS00197">
    <property type="entry name" value="2FE2S_FER_1"/>
    <property type="match status" value="1"/>
</dbReference>
<evidence type="ECO:0000256" key="3">
    <source>
        <dbReference type="ARBA" id="ARBA00023002"/>
    </source>
</evidence>
<dbReference type="Pfam" id="PF00111">
    <property type="entry name" value="Fer2"/>
    <property type="match status" value="1"/>
</dbReference>
<keyword evidence="4" id="KW-0408">Iron</keyword>
<dbReference type="InterPro" id="IPR036884">
    <property type="entry name" value="2Fe-2S-bd_dom_sf"/>
</dbReference>
<dbReference type="CDD" id="cd00207">
    <property type="entry name" value="fer2"/>
    <property type="match status" value="1"/>
</dbReference>
<feature type="domain" description="2Fe-2S ferredoxin-type" evidence="5">
    <location>
        <begin position="1"/>
        <end position="77"/>
    </location>
</feature>
<dbReference type="InterPro" id="IPR008274">
    <property type="entry name" value="AldOxase/xan_DH_MoCoBD1"/>
</dbReference>
<evidence type="ECO:0000256" key="2">
    <source>
        <dbReference type="ARBA" id="ARBA00022723"/>
    </source>
</evidence>
<dbReference type="Pfam" id="PF01315">
    <property type="entry name" value="Ald_Xan_dh_C"/>
    <property type="match status" value="1"/>
</dbReference>
<comment type="similarity">
    <text evidence="1">Belongs to the xanthine dehydrogenase family.</text>
</comment>